<evidence type="ECO:0000256" key="1">
    <source>
        <dbReference type="ARBA" id="ARBA00023015"/>
    </source>
</evidence>
<dbReference type="GO" id="GO:0003677">
    <property type="term" value="F:DNA binding"/>
    <property type="evidence" value="ECO:0007669"/>
    <property type="project" value="UniProtKB-KW"/>
</dbReference>
<dbReference type="SMART" id="SM00895">
    <property type="entry name" value="FCD"/>
    <property type="match status" value="1"/>
</dbReference>
<protein>
    <submittedName>
        <fullName evidence="5">Transcriptional regulator, GntR family</fullName>
    </submittedName>
</protein>
<dbReference type="InterPro" id="IPR008920">
    <property type="entry name" value="TF_FadR/GntR_C"/>
</dbReference>
<dbReference type="PANTHER" id="PTHR43537:SF5">
    <property type="entry name" value="UXU OPERON TRANSCRIPTIONAL REGULATOR"/>
    <property type="match status" value="1"/>
</dbReference>
<dbReference type="SUPFAM" id="SSF46785">
    <property type="entry name" value="Winged helix' DNA-binding domain"/>
    <property type="match status" value="1"/>
</dbReference>
<dbReference type="CDD" id="cd07377">
    <property type="entry name" value="WHTH_GntR"/>
    <property type="match status" value="1"/>
</dbReference>
<dbReference type="Pfam" id="PF00392">
    <property type="entry name" value="GntR"/>
    <property type="match status" value="1"/>
</dbReference>
<organism evidence="5 6">
    <name type="scientific">Devosia lucknowensis</name>
    <dbReference type="NCBI Taxonomy" id="1096929"/>
    <lineage>
        <taxon>Bacteria</taxon>
        <taxon>Pseudomonadati</taxon>
        <taxon>Pseudomonadota</taxon>
        <taxon>Alphaproteobacteria</taxon>
        <taxon>Hyphomicrobiales</taxon>
        <taxon>Devosiaceae</taxon>
        <taxon>Devosia</taxon>
    </lineage>
</organism>
<dbReference type="PANTHER" id="PTHR43537">
    <property type="entry name" value="TRANSCRIPTIONAL REGULATOR, GNTR FAMILY"/>
    <property type="match status" value="1"/>
</dbReference>
<dbReference type="SMART" id="SM00345">
    <property type="entry name" value="HTH_GNTR"/>
    <property type="match status" value="1"/>
</dbReference>
<reference evidence="6" key="1">
    <citation type="submission" date="2017-04" db="EMBL/GenBank/DDBJ databases">
        <authorList>
            <person name="Varghese N."/>
            <person name="Submissions S."/>
        </authorList>
    </citation>
    <scope>NUCLEOTIDE SEQUENCE [LARGE SCALE GENOMIC DNA]</scope>
</reference>
<dbReference type="InterPro" id="IPR000524">
    <property type="entry name" value="Tscrpt_reg_HTH_GntR"/>
</dbReference>
<dbReference type="SUPFAM" id="SSF48008">
    <property type="entry name" value="GntR ligand-binding domain-like"/>
    <property type="match status" value="1"/>
</dbReference>
<dbReference type="EMBL" id="FXWK01000002">
    <property type="protein sequence ID" value="SMQ85772.1"/>
    <property type="molecule type" value="Genomic_DNA"/>
</dbReference>
<dbReference type="PROSITE" id="PS50949">
    <property type="entry name" value="HTH_GNTR"/>
    <property type="match status" value="1"/>
</dbReference>
<keyword evidence="3" id="KW-0804">Transcription</keyword>
<dbReference type="Gene3D" id="1.20.120.530">
    <property type="entry name" value="GntR ligand-binding domain-like"/>
    <property type="match status" value="1"/>
</dbReference>
<dbReference type="InterPro" id="IPR036390">
    <property type="entry name" value="WH_DNA-bd_sf"/>
</dbReference>
<evidence type="ECO:0000256" key="2">
    <source>
        <dbReference type="ARBA" id="ARBA00023125"/>
    </source>
</evidence>
<gene>
    <name evidence="5" type="ORF">SAMN06295905_3062</name>
</gene>
<dbReference type="InterPro" id="IPR011711">
    <property type="entry name" value="GntR_C"/>
</dbReference>
<keyword evidence="6" id="KW-1185">Reference proteome</keyword>
<dbReference type="Pfam" id="PF07729">
    <property type="entry name" value="FCD"/>
    <property type="match status" value="1"/>
</dbReference>
<accession>A0A1Y6G6H9</accession>
<dbReference type="Gene3D" id="1.10.10.10">
    <property type="entry name" value="Winged helix-like DNA-binding domain superfamily/Winged helix DNA-binding domain"/>
    <property type="match status" value="1"/>
</dbReference>
<proteinExistence type="predicted"/>
<sequence length="241" mass="26426">MTEIMKAPALPMAAKGVTLVTQISDALRAMILHDELKPGDKLPSEARISELYGVSRTVVREAIAALRSDGLVEPRRGAGVFVMEMGPGTARPFQGVDHARISSIVELIELRAAVESEAAALAAIRRSPAQEEAIIERHREVQACIEAGRPTVDADFALHRTISEATNNSRFAEFMDLVGPNAIPRASVQLPADPEYLGQIHREHDRIVTAISNRESEAARAAMQEHLLGSQRRYRALLRRD</sequence>
<evidence type="ECO:0000313" key="5">
    <source>
        <dbReference type="EMBL" id="SMQ85772.1"/>
    </source>
</evidence>
<evidence type="ECO:0000256" key="3">
    <source>
        <dbReference type="ARBA" id="ARBA00023163"/>
    </source>
</evidence>
<dbReference type="InterPro" id="IPR036388">
    <property type="entry name" value="WH-like_DNA-bd_sf"/>
</dbReference>
<keyword evidence="1" id="KW-0805">Transcription regulation</keyword>
<dbReference type="Proteomes" id="UP000194474">
    <property type="component" value="Unassembled WGS sequence"/>
</dbReference>
<dbReference type="GO" id="GO:0003700">
    <property type="term" value="F:DNA-binding transcription factor activity"/>
    <property type="evidence" value="ECO:0007669"/>
    <property type="project" value="InterPro"/>
</dbReference>
<name>A0A1Y6G6H9_9HYPH</name>
<dbReference type="OrthoDB" id="9809707at2"/>
<dbReference type="AlphaFoldDB" id="A0A1Y6G6H9"/>
<dbReference type="PRINTS" id="PR00035">
    <property type="entry name" value="HTHGNTR"/>
</dbReference>
<evidence type="ECO:0000313" key="6">
    <source>
        <dbReference type="Proteomes" id="UP000194474"/>
    </source>
</evidence>
<keyword evidence="2" id="KW-0238">DNA-binding</keyword>
<feature type="domain" description="HTH gntR-type" evidence="4">
    <location>
        <begin position="17"/>
        <end position="85"/>
    </location>
</feature>
<evidence type="ECO:0000259" key="4">
    <source>
        <dbReference type="PROSITE" id="PS50949"/>
    </source>
</evidence>